<feature type="region of interest" description="Disordered" evidence="1">
    <location>
        <begin position="253"/>
        <end position="348"/>
    </location>
</feature>
<dbReference type="HOGENOM" id="CLU_021798_0_1_1"/>
<accession>W9Y9T7</accession>
<organism evidence="3 4">
    <name type="scientific">Capronia coronata CBS 617.96</name>
    <dbReference type="NCBI Taxonomy" id="1182541"/>
    <lineage>
        <taxon>Eukaryota</taxon>
        <taxon>Fungi</taxon>
        <taxon>Dikarya</taxon>
        <taxon>Ascomycota</taxon>
        <taxon>Pezizomycotina</taxon>
        <taxon>Eurotiomycetes</taxon>
        <taxon>Chaetothyriomycetidae</taxon>
        <taxon>Chaetothyriales</taxon>
        <taxon>Herpotrichiellaceae</taxon>
        <taxon>Capronia</taxon>
    </lineage>
</organism>
<dbReference type="PANTHER" id="PTHR46266:SF4">
    <property type="entry name" value="TRANSCRIPTION FACTOR TT8"/>
    <property type="match status" value="1"/>
</dbReference>
<dbReference type="GeneID" id="19161243"/>
<feature type="compositionally biased region" description="Polar residues" evidence="1">
    <location>
        <begin position="44"/>
        <end position="57"/>
    </location>
</feature>
<dbReference type="InterPro" id="IPR011598">
    <property type="entry name" value="bHLH_dom"/>
</dbReference>
<feature type="compositionally biased region" description="Basic and acidic residues" evidence="1">
    <location>
        <begin position="505"/>
        <end position="521"/>
    </location>
</feature>
<dbReference type="RefSeq" id="XP_007725444.1">
    <property type="nucleotide sequence ID" value="XM_007727254.1"/>
</dbReference>
<feature type="region of interest" description="Disordered" evidence="1">
    <location>
        <begin position="497"/>
        <end position="531"/>
    </location>
</feature>
<feature type="compositionally biased region" description="Low complexity" evidence="1">
    <location>
        <begin position="300"/>
        <end position="324"/>
    </location>
</feature>
<protein>
    <recommendedName>
        <fullName evidence="2">BHLH domain-containing protein</fullName>
    </recommendedName>
</protein>
<dbReference type="PANTHER" id="PTHR46266">
    <property type="entry name" value="TRANSCRIPTION FACTOR TT8"/>
    <property type="match status" value="1"/>
</dbReference>
<feature type="compositionally biased region" description="Acidic residues" evidence="1">
    <location>
        <begin position="254"/>
        <end position="264"/>
    </location>
</feature>
<keyword evidence="4" id="KW-1185">Reference proteome</keyword>
<feature type="compositionally biased region" description="Polar residues" evidence="1">
    <location>
        <begin position="405"/>
        <end position="427"/>
    </location>
</feature>
<dbReference type="eggNOG" id="ENOG502S6BC">
    <property type="taxonomic scope" value="Eukaryota"/>
</dbReference>
<feature type="compositionally biased region" description="Low complexity" evidence="1">
    <location>
        <begin position="130"/>
        <end position="169"/>
    </location>
</feature>
<dbReference type="GO" id="GO:0046983">
    <property type="term" value="F:protein dimerization activity"/>
    <property type="evidence" value="ECO:0007669"/>
    <property type="project" value="InterPro"/>
</dbReference>
<dbReference type="PROSITE" id="PS50888">
    <property type="entry name" value="BHLH"/>
    <property type="match status" value="1"/>
</dbReference>
<dbReference type="Proteomes" id="UP000019484">
    <property type="component" value="Unassembled WGS sequence"/>
</dbReference>
<feature type="region of interest" description="Disordered" evidence="1">
    <location>
        <begin position="405"/>
        <end position="428"/>
    </location>
</feature>
<feature type="compositionally biased region" description="Polar residues" evidence="1">
    <location>
        <begin position="330"/>
        <end position="348"/>
    </location>
</feature>
<gene>
    <name evidence="3" type="ORF">A1O1_06375</name>
</gene>
<dbReference type="STRING" id="1182541.W9Y9T7"/>
<dbReference type="SMART" id="SM00353">
    <property type="entry name" value="HLH"/>
    <property type="match status" value="1"/>
</dbReference>
<dbReference type="EMBL" id="AMWN01000005">
    <property type="protein sequence ID" value="EXJ86006.1"/>
    <property type="molecule type" value="Genomic_DNA"/>
</dbReference>
<evidence type="ECO:0000259" key="2">
    <source>
        <dbReference type="PROSITE" id="PS50888"/>
    </source>
</evidence>
<proteinExistence type="predicted"/>
<dbReference type="Gene3D" id="4.10.280.10">
    <property type="entry name" value="Helix-loop-helix DNA-binding domain"/>
    <property type="match status" value="1"/>
</dbReference>
<evidence type="ECO:0000256" key="1">
    <source>
        <dbReference type="SAM" id="MobiDB-lite"/>
    </source>
</evidence>
<dbReference type="OrthoDB" id="690068at2759"/>
<evidence type="ECO:0000313" key="3">
    <source>
        <dbReference type="EMBL" id="EXJ86006.1"/>
    </source>
</evidence>
<name>W9Y9T7_9EURO</name>
<dbReference type="Pfam" id="PF00010">
    <property type="entry name" value="HLH"/>
    <property type="match status" value="1"/>
</dbReference>
<dbReference type="InterPro" id="IPR036638">
    <property type="entry name" value="HLH_DNA-bd_sf"/>
</dbReference>
<feature type="region of interest" description="Disordered" evidence="1">
    <location>
        <begin position="124"/>
        <end position="180"/>
    </location>
</feature>
<sequence length="531" mass="57000">MPRPRPPPTPTNSTDLQALEKTITSSETELMFALPPPALRSSETDIQLNRSKSSPRGTSFGVAVPQNTPPISPKDNALYSSPRHKRTASGVIKYSKEPVNILSSCELPPPPSRARKIIQMKPKPLTTAKSSSADYHPPASAAAAHTSSSKQTAASTKSKQKQSSATNAAGRKIARKTAHSIIERRRRCKMNEEFGVLKDMIPACEGVEMHKLAILQAGIEYVRYLEGCVAQLKTENEKKGEFESSRTKLYEQSEYVDENEEVEEIPDKIGEQVSPPASPVVRQGYNHSTVTTNESSLRDSATYSNASPSSWSYSSPQLQSQSQSRENHSARSQNRPVVSHCKGSSTIPPVQLAAHSDATSATPTSTVLSPALNCTHSSSDLSRTQKASNVSMLAGSGALGCNAPSTSGSWTTVNQSSDPSPNIQSLPSPAVMHLPLPHPQPSLLAGSSLQLAHMNVSVQCDRSTQSKSPAVLSDVSATAEATAGAALMMLTNEWRGGGRGQNLERGNERMDQGWGHRDKTKAMSVRDLLTS</sequence>
<evidence type="ECO:0000313" key="4">
    <source>
        <dbReference type="Proteomes" id="UP000019484"/>
    </source>
</evidence>
<feature type="domain" description="BHLH" evidence="2">
    <location>
        <begin position="174"/>
        <end position="225"/>
    </location>
</feature>
<comment type="caution">
    <text evidence="3">The sequence shown here is derived from an EMBL/GenBank/DDBJ whole genome shotgun (WGS) entry which is preliminary data.</text>
</comment>
<feature type="region of interest" description="Disordered" evidence="1">
    <location>
        <begin position="36"/>
        <end position="84"/>
    </location>
</feature>
<dbReference type="AlphaFoldDB" id="W9Y9T7"/>
<feature type="compositionally biased region" description="Polar residues" evidence="1">
    <location>
        <begin position="285"/>
        <end position="299"/>
    </location>
</feature>
<dbReference type="SUPFAM" id="SSF47459">
    <property type="entry name" value="HLH, helix-loop-helix DNA-binding domain"/>
    <property type="match status" value="1"/>
</dbReference>
<reference evidence="3 4" key="1">
    <citation type="submission" date="2013-03" db="EMBL/GenBank/DDBJ databases">
        <title>The Genome Sequence of Capronia coronata CBS 617.96.</title>
        <authorList>
            <consortium name="The Broad Institute Genomics Platform"/>
            <person name="Cuomo C."/>
            <person name="de Hoog S."/>
            <person name="Gorbushina A."/>
            <person name="Walker B."/>
            <person name="Young S.K."/>
            <person name="Zeng Q."/>
            <person name="Gargeya S."/>
            <person name="Fitzgerald M."/>
            <person name="Haas B."/>
            <person name="Abouelleil A."/>
            <person name="Allen A.W."/>
            <person name="Alvarado L."/>
            <person name="Arachchi H.M."/>
            <person name="Berlin A.M."/>
            <person name="Chapman S.B."/>
            <person name="Gainer-Dewar J."/>
            <person name="Goldberg J."/>
            <person name="Griggs A."/>
            <person name="Gujja S."/>
            <person name="Hansen M."/>
            <person name="Howarth C."/>
            <person name="Imamovic A."/>
            <person name="Ireland A."/>
            <person name="Larimer J."/>
            <person name="McCowan C."/>
            <person name="Murphy C."/>
            <person name="Pearson M."/>
            <person name="Poon T.W."/>
            <person name="Priest M."/>
            <person name="Roberts A."/>
            <person name="Saif S."/>
            <person name="Shea T."/>
            <person name="Sisk P."/>
            <person name="Sykes S."/>
            <person name="Wortman J."/>
            <person name="Nusbaum C."/>
            <person name="Birren B."/>
        </authorList>
    </citation>
    <scope>NUCLEOTIDE SEQUENCE [LARGE SCALE GENOMIC DNA]</scope>
    <source>
        <strain evidence="3 4">CBS 617.96</strain>
    </source>
</reference>